<dbReference type="CDD" id="cd05355">
    <property type="entry name" value="SDR_c1"/>
    <property type="match status" value="1"/>
</dbReference>
<dbReference type="PANTHER" id="PTHR48107">
    <property type="entry name" value="NADPH-DEPENDENT ALDEHYDE REDUCTASE-LIKE PROTEIN, CHLOROPLASTIC-RELATED"/>
    <property type="match status" value="1"/>
</dbReference>
<dbReference type="KEGG" id="srd:SD10_06145"/>
<name>A0A0E3ZUI0_9BACT</name>
<dbReference type="InterPro" id="IPR020904">
    <property type="entry name" value="Sc_DH/Rdtase_CS"/>
</dbReference>
<gene>
    <name evidence="5" type="ORF">SD10_06145</name>
</gene>
<keyword evidence="6" id="KW-1185">Reference proteome</keyword>
<evidence type="ECO:0000313" key="5">
    <source>
        <dbReference type="EMBL" id="AKD54554.1"/>
    </source>
</evidence>
<evidence type="ECO:0000256" key="1">
    <source>
        <dbReference type="ARBA" id="ARBA00006484"/>
    </source>
</evidence>
<dbReference type="FunFam" id="3.40.50.720:FF:000097">
    <property type="entry name" value="SDR family oxidoreductase"/>
    <property type="match status" value="1"/>
</dbReference>
<feature type="compositionally biased region" description="Low complexity" evidence="4">
    <location>
        <begin position="1"/>
        <end position="14"/>
    </location>
</feature>
<evidence type="ECO:0000256" key="2">
    <source>
        <dbReference type="ARBA" id="ARBA00023002"/>
    </source>
</evidence>
<evidence type="ECO:0000256" key="4">
    <source>
        <dbReference type="SAM" id="MobiDB-lite"/>
    </source>
</evidence>
<dbReference type="Gene3D" id="3.40.50.720">
    <property type="entry name" value="NAD(P)-binding Rossmann-like Domain"/>
    <property type="match status" value="1"/>
</dbReference>
<dbReference type="Pfam" id="PF13561">
    <property type="entry name" value="adh_short_C2"/>
    <property type="match status" value="1"/>
</dbReference>
<dbReference type="RefSeq" id="WP_046376152.1">
    <property type="nucleotide sequence ID" value="NZ_CP010429.1"/>
</dbReference>
<protein>
    <recommendedName>
        <fullName evidence="3">Uncharacterized oxidoreductase YghA</fullName>
    </recommendedName>
</protein>
<proteinExistence type="inferred from homology"/>
<evidence type="ECO:0000256" key="3">
    <source>
        <dbReference type="ARBA" id="ARBA00067437"/>
    </source>
</evidence>
<dbReference type="PATRIC" id="fig|1379870.5.peg.1331"/>
<dbReference type="PRINTS" id="PR00081">
    <property type="entry name" value="GDHRDH"/>
</dbReference>
<dbReference type="PROSITE" id="PS00061">
    <property type="entry name" value="ADH_SHORT"/>
    <property type="match status" value="1"/>
</dbReference>
<evidence type="ECO:0000313" key="6">
    <source>
        <dbReference type="Proteomes" id="UP000033054"/>
    </source>
</evidence>
<feature type="region of interest" description="Disordered" evidence="4">
    <location>
        <begin position="1"/>
        <end position="55"/>
    </location>
</feature>
<sequence length="300" mass="32234">MNPTTTDSSSTQQDPLTKYPQPPYSDQKQPAPGTESDMQPKADHGETSYRGSGKMAGRKALITGGDSGIGRAVAIAFAREGADVLIAYLNEDEDARETARYVEEAGRKAVLVPGDIQDENHCKQLIQRAVSELGGLDVLVNNAAYQMAHESLQEISTEELDRTFRTNIFAMFHLCKAAEEHLKPGSTVVNTTSVNAYKPSPQLLAYAATKAAIQNFTANLGQVWAEKGIRVNCVAPGPIWTPLIPSTMPPEKVQNFGQDVPLKRAGQPAELAPIYVLLASDDSSYMTGSTVQVTGGSPTI</sequence>
<comment type="similarity">
    <text evidence="1">Belongs to the short-chain dehydrogenases/reductases (SDR) family.</text>
</comment>
<dbReference type="OrthoDB" id="9788235at2"/>
<accession>A0A0E3ZUI0</accession>
<reference evidence="5 6" key="1">
    <citation type="journal article" date="2014" name="Curr. Microbiol.">
        <title>Spirosoma radiotolerans sp. nov., a gamma-radiation-resistant bacterium isolated from gamma ray-irradiated soil.</title>
        <authorList>
            <person name="Lee J.J."/>
            <person name="Srinivasan S."/>
            <person name="Lim S."/>
            <person name="Joe M."/>
            <person name="Im S."/>
            <person name="Bae S.I."/>
            <person name="Park K.R."/>
            <person name="Han J.H."/>
            <person name="Park S.H."/>
            <person name="Joo B.M."/>
            <person name="Park S.J."/>
            <person name="Kim M.K."/>
        </authorList>
    </citation>
    <scope>NUCLEOTIDE SEQUENCE [LARGE SCALE GENOMIC DNA]</scope>
    <source>
        <strain evidence="5 6">DG5A</strain>
    </source>
</reference>
<dbReference type="HOGENOM" id="CLU_010194_4_1_10"/>
<organism evidence="5 6">
    <name type="scientific">Spirosoma radiotolerans</name>
    <dbReference type="NCBI Taxonomy" id="1379870"/>
    <lineage>
        <taxon>Bacteria</taxon>
        <taxon>Pseudomonadati</taxon>
        <taxon>Bacteroidota</taxon>
        <taxon>Cytophagia</taxon>
        <taxon>Cytophagales</taxon>
        <taxon>Cytophagaceae</taxon>
        <taxon>Spirosoma</taxon>
    </lineage>
</organism>
<keyword evidence="2" id="KW-0560">Oxidoreductase</keyword>
<dbReference type="SUPFAM" id="SSF51735">
    <property type="entry name" value="NAD(P)-binding Rossmann-fold domains"/>
    <property type="match status" value="1"/>
</dbReference>
<dbReference type="PRINTS" id="PR00080">
    <property type="entry name" value="SDRFAMILY"/>
</dbReference>
<dbReference type="AlphaFoldDB" id="A0A0E3ZUI0"/>
<dbReference type="GO" id="GO:0016614">
    <property type="term" value="F:oxidoreductase activity, acting on CH-OH group of donors"/>
    <property type="evidence" value="ECO:0007669"/>
    <property type="project" value="UniProtKB-ARBA"/>
</dbReference>
<dbReference type="PANTHER" id="PTHR48107:SF16">
    <property type="entry name" value="NADPH-DEPENDENT ALDEHYDE REDUCTASE 1, CHLOROPLASTIC"/>
    <property type="match status" value="1"/>
</dbReference>
<dbReference type="STRING" id="1379870.SD10_06145"/>
<dbReference type="EMBL" id="CP010429">
    <property type="protein sequence ID" value="AKD54554.1"/>
    <property type="molecule type" value="Genomic_DNA"/>
</dbReference>
<dbReference type="InterPro" id="IPR002347">
    <property type="entry name" value="SDR_fam"/>
</dbReference>
<feature type="compositionally biased region" description="Basic and acidic residues" evidence="4">
    <location>
        <begin position="38"/>
        <end position="47"/>
    </location>
</feature>
<dbReference type="Proteomes" id="UP000033054">
    <property type="component" value="Chromosome"/>
</dbReference>
<dbReference type="InterPro" id="IPR036291">
    <property type="entry name" value="NAD(P)-bd_dom_sf"/>
</dbReference>